<gene>
    <name evidence="12" type="ORF">ACJMK2_003109</name>
</gene>
<evidence type="ECO:0000256" key="3">
    <source>
        <dbReference type="ARBA" id="ARBA00022692"/>
    </source>
</evidence>
<name>A0ABD3XX91_SINWO</name>
<keyword evidence="5 9" id="KW-0297">G-protein coupled receptor</keyword>
<sequence>MFTPLKDISPDRNWTLDELNDKEVQLLVPVIVCIAVAMVIGLVGNILVLKVNSRIIKVGNCTYRYFIIMLASVDIIFCLIGDPFIIGVLTHPYNFTNTLACKCLRTFSNFNVLVSSLVLSVIALDRYKRICRPEGHQFSERTIKYIFGIIVCISLVFSIPTFILYGRNTVQTGYANITGIQCFPDDIYKDTLFPNVYTMFLGTMFIILTASISVFYILIWRKVKIHVQSMKTSVLQRSAQQKVKCIKMETKSTETYTIKTMSQIQNTMPGVRQILCEPEKNESKENKRNKELYMAERAKTIRVSKMLFVVTAFFVLSFAPFIALELLTFFDEYFIENLDNTSTMFYQLFWRTFSINFMVNPFIYGVMDKRFRMECKNLCVKRASLGEF</sequence>
<comment type="subcellular location">
    <subcellularLocation>
        <location evidence="1">Cell membrane</location>
        <topology evidence="1">Multi-pass membrane protein</topology>
    </subcellularLocation>
</comment>
<organism evidence="12 13">
    <name type="scientific">Sinanodonta woodiana</name>
    <name type="common">Chinese pond mussel</name>
    <name type="synonym">Anodonta woodiana</name>
    <dbReference type="NCBI Taxonomy" id="1069815"/>
    <lineage>
        <taxon>Eukaryota</taxon>
        <taxon>Metazoa</taxon>
        <taxon>Spiralia</taxon>
        <taxon>Lophotrochozoa</taxon>
        <taxon>Mollusca</taxon>
        <taxon>Bivalvia</taxon>
        <taxon>Autobranchia</taxon>
        <taxon>Heteroconchia</taxon>
        <taxon>Palaeoheterodonta</taxon>
        <taxon>Unionida</taxon>
        <taxon>Unionoidea</taxon>
        <taxon>Unionidae</taxon>
        <taxon>Unioninae</taxon>
        <taxon>Sinanodonta</taxon>
    </lineage>
</organism>
<feature type="transmembrane region" description="Helical" evidence="10">
    <location>
        <begin position="63"/>
        <end position="86"/>
    </location>
</feature>
<evidence type="ECO:0000256" key="6">
    <source>
        <dbReference type="ARBA" id="ARBA00023136"/>
    </source>
</evidence>
<feature type="transmembrane region" description="Helical" evidence="10">
    <location>
        <begin position="306"/>
        <end position="328"/>
    </location>
</feature>
<evidence type="ECO:0000256" key="2">
    <source>
        <dbReference type="ARBA" id="ARBA00022475"/>
    </source>
</evidence>
<evidence type="ECO:0000259" key="11">
    <source>
        <dbReference type="PROSITE" id="PS50262"/>
    </source>
</evidence>
<keyword evidence="8 9" id="KW-0807">Transducer</keyword>
<dbReference type="PROSITE" id="PS50262">
    <property type="entry name" value="G_PROTEIN_RECEP_F1_2"/>
    <property type="match status" value="1"/>
</dbReference>
<dbReference type="CDD" id="cd00637">
    <property type="entry name" value="7tm_classA_rhodopsin-like"/>
    <property type="match status" value="1"/>
</dbReference>
<dbReference type="InterPro" id="IPR017452">
    <property type="entry name" value="GPCR_Rhodpsn_7TM"/>
</dbReference>
<dbReference type="InterPro" id="IPR000276">
    <property type="entry name" value="GPCR_Rhodpsn"/>
</dbReference>
<feature type="transmembrane region" description="Helical" evidence="10">
    <location>
        <begin position="196"/>
        <end position="220"/>
    </location>
</feature>
<dbReference type="Gene3D" id="1.20.1070.10">
    <property type="entry name" value="Rhodopsin 7-helix transmembrane proteins"/>
    <property type="match status" value="1"/>
</dbReference>
<dbReference type="GO" id="GO:0005886">
    <property type="term" value="C:plasma membrane"/>
    <property type="evidence" value="ECO:0007669"/>
    <property type="project" value="UniProtKB-SubCell"/>
</dbReference>
<accession>A0ABD3XX91</accession>
<evidence type="ECO:0000256" key="10">
    <source>
        <dbReference type="SAM" id="Phobius"/>
    </source>
</evidence>
<keyword evidence="2" id="KW-1003">Cell membrane</keyword>
<dbReference type="Proteomes" id="UP001634394">
    <property type="component" value="Unassembled WGS sequence"/>
</dbReference>
<evidence type="ECO:0000256" key="5">
    <source>
        <dbReference type="ARBA" id="ARBA00023040"/>
    </source>
</evidence>
<dbReference type="PRINTS" id="PR00237">
    <property type="entry name" value="GPCRRHODOPSN"/>
</dbReference>
<keyword evidence="4 10" id="KW-1133">Transmembrane helix</keyword>
<comment type="caution">
    <text evidence="12">The sequence shown here is derived from an EMBL/GenBank/DDBJ whole genome shotgun (WGS) entry which is preliminary data.</text>
</comment>
<evidence type="ECO:0000256" key="1">
    <source>
        <dbReference type="ARBA" id="ARBA00004651"/>
    </source>
</evidence>
<evidence type="ECO:0000256" key="9">
    <source>
        <dbReference type="RuleBase" id="RU000688"/>
    </source>
</evidence>
<evidence type="ECO:0000313" key="12">
    <source>
        <dbReference type="EMBL" id="KAL3890834.1"/>
    </source>
</evidence>
<evidence type="ECO:0000313" key="13">
    <source>
        <dbReference type="Proteomes" id="UP001634394"/>
    </source>
</evidence>
<proteinExistence type="inferred from homology"/>
<dbReference type="PANTHER" id="PTHR24230:SF158">
    <property type="entry name" value="G-PROTEIN COUPLED RECEPTORS FAMILY 1 PROFILE DOMAIN-CONTAINING PROTEIN"/>
    <property type="match status" value="1"/>
</dbReference>
<dbReference type="AlphaFoldDB" id="A0ABD3XX91"/>
<feature type="domain" description="G-protein coupled receptors family 1 profile" evidence="11">
    <location>
        <begin position="44"/>
        <end position="364"/>
    </location>
</feature>
<keyword evidence="7 9" id="KW-0675">Receptor</keyword>
<protein>
    <recommendedName>
        <fullName evidence="11">G-protein coupled receptors family 1 profile domain-containing protein</fullName>
    </recommendedName>
</protein>
<feature type="transmembrane region" description="Helical" evidence="10">
    <location>
        <begin position="145"/>
        <end position="165"/>
    </location>
</feature>
<dbReference type="PROSITE" id="PS00237">
    <property type="entry name" value="G_PROTEIN_RECEP_F1_1"/>
    <property type="match status" value="1"/>
</dbReference>
<feature type="transmembrane region" description="Helical" evidence="10">
    <location>
        <begin position="348"/>
        <end position="367"/>
    </location>
</feature>
<feature type="transmembrane region" description="Helical" evidence="10">
    <location>
        <begin position="26"/>
        <end position="51"/>
    </location>
</feature>
<dbReference type="PANTHER" id="PTHR24230">
    <property type="entry name" value="G-PROTEIN COUPLED RECEPTOR"/>
    <property type="match status" value="1"/>
</dbReference>
<keyword evidence="3 9" id="KW-0812">Transmembrane</keyword>
<evidence type="ECO:0000256" key="7">
    <source>
        <dbReference type="ARBA" id="ARBA00023170"/>
    </source>
</evidence>
<reference evidence="12 13" key="1">
    <citation type="submission" date="2024-11" db="EMBL/GenBank/DDBJ databases">
        <title>Chromosome-level genome assembly of the freshwater bivalve Anodonta woodiana.</title>
        <authorList>
            <person name="Chen X."/>
        </authorList>
    </citation>
    <scope>NUCLEOTIDE SEQUENCE [LARGE SCALE GENOMIC DNA]</scope>
    <source>
        <strain evidence="12">MN2024</strain>
        <tissue evidence="12">Gills</tissue>
    </source>
</reference>
<comment type="similarity">
    <text evidence="9">Belongs to the G-protein coupled receptor 1 family.</text>
</comment>
<evidence type="ECO:0000256" key="8">
    <source>
        <dbReference type="ARBA" id="ARBA00023224"/>
    </source>
</evidence>
<evidence type="ECO:0000256" key="4">
    <source>
        <dbReference type="ARBA" id="ARBA00022989"/>
    </source>
</evidence>
<keyword evidence="13" id="KW-1185">Reference proteome</keyword>
<dbReference type="Pfam" id="PF00001">
    <property type="entry name" value="7tm_1"/>
    <property type="match status" value="1"/>
</dbReference>
<dbReference type="GO" id="GO:0004930">
    <property type="term" value="F:G protein-coupled receptor activity"/>
    <property type="evidence" value="ECO:0007669"/>
    <property type="project" value="UniProtKB-KW"/>
</dbReference>
<keyword evidence="6 10" id="KW-0472">Membrane</keyword>
<dbReference type="SUPFAM" id="SSF81321">
    <property type="entry name" value="Family A G protein-coupled receptor-like"/>
    <property type="match status" value="1"/>
</dbReference>
<feature type="transmembrane region" description="Helical" evidence="10">
    <location>
        <begin position="106"/>
        <end position="124"/>
    </location>
</feature>
<dbReference type="EMBL" id="JBJQND010000001">
    <property type="protein sequence ID" value="KAL3890834.1"/>
    <property type="molecule type" value="Genomic_DNA"/>
</dbReference>